<keyword evidence="6" id="KW-1185">Reference proteome</keyword>
<dbReference type="PANTHER" id="PTHR44688:SF16">
    <property type="entry name" value="DNA-BINDING TRANSCRIPTIONAL ACTIVATOR DEVR_DOSR"/>
    <property type="match status" value="1"/>
</dbReference>
<dbReference type="InterPro" id="IPR000792">
    <property type="entry name" value="Tscrpt_reg_LuxR_C"/>
</dbReference>
<dbReference type="OrthoDB" id="4069167at2"/>
<feature type="domain" description="HTH luxR-type" evidence="4">
    <location>
        <begin position="225"/>
        <end position="290"/>
    </location>
</feature>
<keyword evidence="1" id="KW-0805">Transcription regulation</keyword>
<organism evidence="5 6">
    <name type="scientific">Nocardia yunnanensis</name>
    <dbReference type="NCBI Taxonomy" id="2382165"/>
    <lineage>
        <taxon>Bacteria</taxon>
        <taxon>Bacillati</taxon>
        <taxon>Actinomycetota</taxon>
        <taxon>Actinomycetes</taxon>
        <taxon>Mycobacteriales</taxon>
        <taxon>Nocardiaceae</taxon>
        <taxon>Nocardia</taxon>
    </lineage>
</organism>
<dbReference type="InterPro" id="IPR029016">
    <property type="entry name" value="GAF-like_dom_sf"/>
</dbReference>
<proteinExistence type="predicted"/>
<protein>
    <submittedName>
        <fullName evidence="5">GAF domain-containing protein</fullName>
    </submittedName>
</protein>
<dbReference type="InterPro" id="IPR003018">
    <property type="entry name" value="GAF"/>
</dbReference>
<dbReference type="PROSITE" id="PS50043">
    <property type="entry name" value="HTH_LUXR_2"/>
    <property type="match status" value="1"/>
</dbReference>
<dbReference type="KEGG" id="nyu:D7D52_34540"/>
<evidence type="ECO:0000259" key="4">
    <source>
        <dbReference type="PROSITE" id="PS50043"/>
    </source>
</evidence>
<dbReference type="Pfam" id="PF01590">
    <property type="entry name" value="GAF"/>
    <property type="match status" value="1"/>
</dbReference>
<dbReference type="SUPFAM" id="SSF55781">
    <property type="entry name" value="GAF domain-like"/>
    <property type="match status" value="1"/>
</dbReference>
<gene>
    <name evidence="5" type="ORF">D7D52_34540</name>
</gene>
<dbReference type="Gene3D" id="1.10.10.10">
    <property type="entry name" value="Winged helix-like DNA-binding domain superfamily/Winged helix DNA-binding domain"/>
    <property type="match status" value="1"/>
</dbReference>
<dbReference type="InterPro" id="IPR016032">
    <property type="entry name" value="Sig_transdc_resp-reg_C-effctor"/>
</dbReference>
<dbReference type="Gene3D" id="3.30.450.40">
    <property type="match status" value="1"/>
</dbReference>
<dbReference type="EMBL" id="CP032568">
    <property type="protein sequence ID" value="AYF78095.1"/>
    <property type="molecule type" value="Genomic_DNA"/>
</dbReference>
<dbReference type="RefSeq" id="WP_120743178.1">
    <property type="nucleotide sequence ID" value="NZ_CP032568.1"/>
</dbReference>
<reference evidence="5 6" key="1">
    <citation type="submission" date="2018-09" db="EMBL/GenBank/DDBJ databases">
        <title>Nocardia yunnanensis sp. nov., an actinomycete isolated from a soil sample.</title>
        <authorList>
            <person name="Zhang J."/>
        </authorList>
    </citation>
    <scope>NUCLEOTIDE SEQUENCE [LARGE SCALE GENOMIC DNA]</scope>
    <source>
        <strain evidence="5 6">CFHS0054</strain>
    </source>
</reference>
<name>A0A386ZNF1_9NOCA</name>
<dbReference type="AlphaFoldDB" id="A0A386ZNF1"/>
<dbReference type="InterPro" id="IPR036388">
    <property type="entry name" value="WH-like_DNA-bd_sf"/>
</dbReference>
<dbReference type="SUPFAM" id="SSF46894">
    <property type="entry name" value="C-terminal effector domain of the bipartite response regulators"/>
    <property type="match status" value="1"/>
</dbReference>
<dbReference type="PANTHER" id="PTHR44688">
    <property type="entry name" value="DNA-BINDING TRANSCRIPTIONAL ACTIVATOR DEVR_DOSR"/>
    <property type="match status" value="1"/>
</dbReference>
<evidence type="ECO:0000256" key="3">
    <source>
        <dbReference type="ARBA" id="ARBA00023163"/>
    </source>
</evidence>
<dbReference type="GO" id="GO:0003677">
    <property type="term" value="F:DNA binding"/>
    <property type="evidence" value="ECO:0007669"/>
    <property type="project" value="UniProtKB-KW"/>
</dbReference>
<dbReference type="CDD" id="cd06170">
    <property type="entry name" value="LuxR_C_like"/>
    <property type="match status" value="1"/>
</dbReference>
<evidence type="ECO:0000313" key="5">
    <source>
        <dbReference type="EMBL" id="AYF78095.1"/>
    </source>
</evidence>
<keyword evidence="3" id="KW-0804">Transcription</keyword>
<evidence type="ECO:0000256" key="2">
    <source>
        <dbReference type="ARBA" id="ARBA00023125"/>
    </source>
</evidence>
<evidence type="ECO:0000313" key="6">
    <source>
        <dbReference type="Proteomes" id="UP000267164"/>
    </source>
</evidence>
<dbReference type="GO" id="GO:0006355">
    <property type="term" value="P:regulation of DNA-templated transcription"/>
    <property type="evidence" value="ECO:0007669"/>
    <property type="project" value="InterPro"/>
</dbReference>
<evidence type="ECO:0000256" key="1">
    <source>
        <dbReference type="ARBA" id="ARBA00023015"/>
    </source>
</evidence>
<dbReference type="Proteomes" id="UP000267164">
    <property type="component" value="Chromosome"/>
</dbReference>
<dbReference type="SMART" id="SM00421">
    <property type="entry name" value="HTH_LUXR"/>
    <property type="match status" value="1"/>
</dbReference>
<dbReference type="Pfam" id="PF00196">
    <property type="entry name" value="GerE"/>
    <property type="match status" value="1"/>
</dbReference>
<dbReference type="PRINTS" id="PR00038">
    <property type="entry name" value="HTHLUXR"/>
</dbReference>
<keyword evidence="2" id="KW-0238">DNA-binding</keyword>
<accession>A0A386ZNF1</accession>
<sequence length="293" mass="30812">MTPAADGLLRPSDSDALRAELRGLAALSQLPVVFGGEVHAGTLVLSEFVGTRTNGMRGLAVAPSSGLGGSAVATGKPRSVADYRSASTITHHYDAPVLGEGLRAVVAVPVVLRGEARAVLYVANRDSGAIGDRIADEMVQAARRLATELAIRDEVDRRLRLSFARDALAPGNGVLASANAVVTEQLRDLHAELRGITQAVTDATARARLRDVTDKLARLVSGVAAPDDAVSLAPRELDVLAHVALGCTNIEAAQRLSVRPETVKSYLRSAMTKLGAHNRHEAVVRARRLGLLP</sequence>